<accession>D7U0J4</accession>
<protein>
    <submittedName>
        <fullName evidence="2">Uncharacterized protein</fullName>
    </submittedName>
</protein>
<gene>
    <name evidence="2" type="ordered locus">VIT_09s0002g04470</name>
</gene>
<evidence type="ECO:0000313" key="2">
    <source>
        <dbReference type="EMBL" id="CBI36140.3"/>
    </source>
</evidence>
<organism evidence="2 3">
    <name type="scientific">Vitis vinifera</name>
    <name type="common">Grape</name>
    <dbReference type="NCBI Taxonomy" id="29760"/>
    <lineage>
        <taxon>Eukaryota</taxon>
        <taxon>Viridiplantae</taxon>
        <taxon>Streptophyta</taxon>
        <taxon>Embryophyta</taxon>
        <taxon>Tracheophyta</taxon>
        <taxon>Spermatophyta</taxon>
        <taxon>Magnoliopsida</taxon>
        <taxon>eudicotyledons</taxon>
        <taxon>Gunneridae</taxon>
        <taxon>Pentapetalae</taxon>
        <taxon>rosids</taxon>
        <taxon>Vitales</taxon>
        <taxon>Vitaceae</taxon>
        <taxon>Viteae</taxon>
        <taxon>Vitis</taxon>
    </lineage>
</organism>
<dbReference type="Proteomes" id="UP000009183">
    <property type="component" value="Chromosome 9"/>
</dbReference>
<proteinExistence type="predicted"/>
<keyword evidence="1" id="KW-1133">Transmembrane helix</keyword>
<keyword evidence="3" id="KW-1185">Reference proteome</keyword>
<dbReference type="HOGENOM" id="CLU_2659593_0_0_1"/>
<sequence>MRNKAWFYSEAYYLNIIDPMVAWFHGLYDSLQFFVVELRPYFSFTFLSLLLNLLLIYPLYRVTGNSGINMLFGMLL</sequence>
<reference evidence="3" key="1">
    <citation type="journal article" date="2007" name="Nature">
        <title>The grapevine genome sequence suggests ancestral hexaploidization in major angiosperm phyla.</title>
        <authorList>
            <consortium name="The French-Italian Public Consortium for Grapevine Genome Characterization."/>
            <person name="Jaillon O."/>
            <person name="Aury J.-M."/>
            <person name="Noel B."/>
            <person name="Policriti A."/>
            <person name="Clepet C."/>
            <person name="Casagrande A."/>
            <person name="Choisne N."/>
            <person name="Aubourg S."/>
            <person name="Vitulo N."/>
            <person name="Jubin C."/>
            <person name="Vezzi A."/>
            <person name="Legeai F."/>
            <person name="Hugueney P."/>
            <person name="Dasilva C."/>
            <person name="Horner D."/>
            <person name="Mica E."/>
            <person name="Jublot D."/>
            <person name="Poulain J."/>
            <person name="Bruyere C."/>
            <person name="Billault A."/>
            <person name="Segurens B."/>
            <person name="Gouyvenoux M."/>
            <person name="Ugarte E."/>
            <person name="Cattonaro F."/>
            <person name="Anthouard V."/>
            <person name="Vico V."/>
            <person name="Del Fabbro C."/>
            <person name="Alaux M."/>
            <person name="Di Gaspero G."/>
            <person name="Dumas V."/>
            <person name="Felice N."/>
            <person name="Paillard S."/>
            <person name="Juman I."/>
            <person name="Moroldo M."/>
            <person name="Scalabrin S."/>
            <person name="Canaguier A."/>
            <person name="Le Clainche I."/>
            <person name="Malacrida G."/>
            <person name="Durand E."/>
            <person name="Pesole G."/>
            <person name="Laucou V."/>
            <person name="Chatelet P."/>
            <person name="Merdinoglu D."/>
            <person name="Delledonne M."/>
            <person name="Pezzotti M."/>
            <person name="Lecharny A."/>
            <person name="Scarpelli C."/>
            <person name="Artiguenave F."/>
            <person name="Pe M.E."/>
            <person name="Valle G."/>
            <person name="Morgante M."/>
            <person name="Caboche M."/>
            <person name="Adam-Blondon A.-F."/>
            <person name="Weissenbach J."/>
            <person name="Quetier F."/>
            <person name="Wincker P."/>
        </authorList>
    </citation>
    <scope>NUCLEOTIDE SEQUENCE [LARGE SCALE GENOMIC DNA]</scope>
    <source>
        <strain evidence="3">cv. Pinot noir / PN40024</strain>
    </source>
</reference>
<evidence type="ECO:0000313" key="3">
    <source>
        <dbReference type="Proteomes" id="UP000009183"/>
    </source>
</evidence>
<keyword evidence="1" id="KW-0812">Transmembrane</keyword>
<feature type="transmembrane region" description="Helical" evidence="1">
    <location>
        <begin position="40"/>
        <end position="60"/>
    </location>
</feature>
<dbReference type="PaxDb" id="29760-VIT_09s0002g04470.t01"/>
<dbReference type="AlphaFoldDB" id="D7U0J4"/>
<dbReference type="InParanoid" id="D7U0J4"/>
<dbReference type="EMBL" id="FN596494">
    <property type="protein sequence ID" value="CBI36140.3"/>
    <property type="molecule type" value="Genomic_DNA"/>
</dbReference>
<feature type="transmembrane region" description="Helical" evidence="1">
    <location>
        <begin position="12"/>
        <end position="28"/>
    </location>
</feature>
<evidence type="ECO:0000256" key="1">
    <source>
        <dbReference type="SAM" id="Phobius"/>
    </source>
</evidence>
<name>D7U0J4_VITVI</name>
<keyword evidence="1" id="KW-0472">Membrane</keyword>